<dbReference type="InterPro" id="IPR051680">
    <property type="entry name" value="ATP-dep_Glu-Cys_Ligase-2"/>
</dbReference>
<dbReference type="InterPro" id="IPR025841">
    <property type="entry name" value="CP_ATPgrasp_2"/>
</dbReference>
<dbReference type="Proteomes" id="UP000590740">
    <property type="component" value="Unassembled WGS sequence"/>
</dbReference>
<accession>A0A7W8DK12</accession>
<evidence type="ECO:0000259" key="1">
    <source>
        <dbReference type="Pfam" id="PF14403"/>
    </source>
</evidence>
<dbReference type="Pfam" id="PF14403">
    <property type="entry name" value="CP_ATPgrasp_2"/>
    <property type="match status" value="1"/>
</dbReference>
<evidence type="ECO:0000313" key="2">
    <source>
        <dbReference type="EMBL" id="MBB5032733.1"/>
    </source>
</evidence>
<proteinExistence type="predicted"/>
<dbReference type="PIRSF" id="PIRSF005522">
    <property type="entry name" value="UCP005522"/>
    <property type="match status" value="1"/>
</dbReference>
<sequence>MSSLFNDYQPESFFDEVFSQTRKARTHYGAMLDSVGSLTPSEYSARQKAVDAAFLRQGVTFTVYGDDQGTERIFPFDLMPRIIPQREWETVEAGLIQRITALNLFLNDVYHGQKIINDKAVPAELVLSASHYRPEFRGIKVPHGIYIHICGTDLVRDGKGDYYVLEDNGRCPSGASYMLENRNAMKRAFPGLLQSLPVRPVDAYGSMLRETLAHLAPSSVLDPVIVVLTPGIYNSAYFEHCYLAKQMGVPIVEGRDLIIRNDRVFMRTTKGLEQVHVIYRRIDDDFLDPQVFRKDSLLGVPGIINAYRKGNVALANSIGTGVADDKAVYALVPKMIKYYLDQDPILPNVPTHLGVEPKECEYILDNLDKLVVKAVNESGGYGMLMGPHASKKELAEFGERIKKNPRNYIAQPVLQLSRHPVFVDDHFEGRHIDLRPYVLCGDRVRVVPGGLTRVALKKGSLVVNSSQGGGSKDTWVLWDDPLDKPAETSHAA</sequence>
<comment type="caution">
    <text evidence="2">The sequence shown here is derived from an EMBL/GenBank/DDBJ whole genome shotgun (WGS) entry which is preliminary data.</text>
</comment>
<organism evidence="2 3">
    <name type="scientific">Prosthecobacter vanneervenii</name>
    <dbReference type="NCBI Taxonomy" id="48466"/>
    <lineage>
        <taxon>Bacteria</taxon>
        <taxon>Pseudomonadati</taxon>
        <taxon>Verrucomicrobiota</taxon>
        <taxon>Verrucomicrobiia</taxon>
        <taxon>Verrucomicrobiales</taxon>
        <taxon>Verrucomicrobiaceae</taxon>
        <taxon>Prosthecobacter</taxon>
    </lineage>
</organism>
<dbReference type="SUPFAM" id="SSF56059">
    <property type="entry name" value="Glutathione synthetase ATP-binding domain-like"/>
    <property type="match status" value="1"/>
</dbReference>
<reference evidence="2 3" key="1">
    <citation type="submission" date="2020-08" db="EMBL/GenBank/DDBJ databases">
        <title>Genomic Encyclopedia of Type Strains, Phase IV (KMG-IV): sequencing the most valuable type-strain genomes for metagenomic binning, comparative biology and taxonomic classification.</title>
        <authorList>
            <person name="Goeker M."/>
        </authorList>
    </citation>
    <scope>NUCLEOTIDE SEQUENCE [LARGE SCALE GENOMIC DNA]</scope>
    <source>
        <strain evidence="2 3">DSM 12252</strain>
    </source>
</reference>
<dbReference type="EMBL" id="JACHIG010000004">
    <property type="protein sequence ID" value="MBB5032733.1"/>
    <property type="molecule type" value="Genomic_DNA"/>
</dbReference>
<gene>
    <name evidence="2" type="ORF">HNQ65_002315</name>
</gene>
<dbReference type="InterPro" id="IPR016450">
    <property type="entry name" value="UCP005522"/>
</dbReference>
<dbReference type="Gene3D" id="3.30.1490.270">
    <property type="match status" value="1"/>
</dbReference>
<dbReference type="RefSeq" id="WP_184339645.1">
    <property type="nucleotide sequence ID" value="NZ_JACHIG010000004.1"/>
</dbReference>
<evidence type="ECO:0000313" key="3">
    <source>
        <dbReference type="Proteomes" id="UP000590740"/>
    </source>
</evidence>
<feature type="domain" description="Circularly permuted ATP-grasp type 2" evidence="1">
    <location>
        <begin position="80"/>
        <end position="455"/>
    </location>
</feature>
<dbReference type="PANTHER" id="PTHR34595:SF7">
    <property type="entry name" value="SLL1039 PROTEIN"/>
    <property type="match status" value="1"/>
</dbReference>
<dbReference type="Gene3D" id="3.40.50.11290">
    <property type="match status" value="1"/>
</dbReference>
<dbReference type="AlphaFoldDB" id="A0A7W8DK12"/>
<dbReference type="PANTHER" id="PTHR34595">
    <property type="entry name" value="BLR5612 PROTEIN"/>
    <property type="match status" value="1"/>
</dbReference>
<name>A0A7W8DK12_9BACT</name>
<protein>
    <submittedName>
        <fullName evidence="2">Putative circularly permuted ATP-grasp superfamily protein</fullName>
    </submittedName>
</protein>
<keyword evidence="3" id="KW-1185">Reference proteome</keyword>